<protein>
    <submittedName>
        <fullName evidence="2">Uncharacterized protein</fullName>
    </submittedName>
</protein>
<evidence type="ECO:0000256" key="1">
    <source>
        <dbReference type="SAM" id="MobiDB-lite"/>
    </source>
</evidence>
<organism evidence="2">
    <name type="scientific">Zea mays</name>
    <name type="common">Maize</name>
    <dbReference type="NCBI Taxonomy" id="4577"/>
    <lineage>
        <taxon>Eukaryota</taxon>
        <taxon>Viridiplantae</taxon>
        <taxon>Streptophyta</taxon>
        <taxon>Embryophyta</taxon>
        <taxon>Tracheophyta</taxon>
        <taxon>Spermatophyta</taxon>
        <taxon>Magnoliopsida</taxon>
        <taxon>Liliopsida</taxon>
        <taxon>Poales</taxon>
        <taxon>Poaceae</taxon>
        <taxon>PACMAD clade</taxon>
        <taxon>Panicoideae</taxon>
        <taxon>Andropogonodae</taxon>
        <taxon>Andropogoneae</taxon>
        <taxon>Tripsacinae</taxon>
        <taxon>Zea</taxon>
    </lineage>
</organism>
<proteinExistence type="predicted"/>
<dbReference type="AlphaFoldDB" id="A0A3L6F0M5"/>
<dbReference type="EMBL" id="NCVQ01000005">
    <property type="protein sequence ID" value="PWZ26443.1"/>
    <property type="molecule type" value="Genomic_DNA"/>
</dbReference>
<name>A0A3L6F0M5_MAIZE</name>
<sequence>MGGAVVKGAGLALDHLGVLRHVEAAKGGDLDKEGDAYKEWQQAPPSLLVARHNASSCRGSLSPAPARTSHQTRASGAPHGAGLHGRSRVPGRSKRREGAKDERQEGDEVRVAGRQISLEMAGGAWEETSAGWEEQRVRQPWKQGRETCVGQNESWEMRTATG</sequence>
<evidence type="ECO:0000313" key="2">
    <source>
        <dbReference type="EMBL" id="PWZ26443.1"/>
    </source>
</evidence>
<feature type="region of interest" description="Disordered" evidence="1">
    <location>
        <begin position="51"/>
        <end position="162"/>
    </location>
</feature>
<accession>A0A3L6F0M5</accession>
<feature type="compositionally biased region" description="Basic residues" evidence="1">
    <location>
        <begin position="85"/>
        <end position="95"/>
    </location>
</feature>
<feature type="compositionally biased region" description="Polar residues" evidence="1">
    <location>
        <begin position="149"/>
        <end position="162"/>
    </location>
</feature>
<dbReference type="ExpressionAtlas" id="A0A3L6F0M5">
    <property type="expression patterns" value="baseline"/>
</dbReference>
<dbReference type="Proteomes" id="UP000251960">
    <property type="component" value="Chromosome 4"/>
</dbReference>
<reference evidence="2" key="1">
    <citation type="journal article" date="2018" name="Nat. Genet.">
        <title>Extensive intraspecific gene order and gene structural variations between Mo17 and other maize genomes.</title>
        <authorList>
            <person name="Sun S."/>
            <person name="Zhou Y."/>
            <person name="Chen J."/>
            <person name="Shi J."/>
            <person name="Zhao H."/>
            <person name="Zhao H."/>
            <person name="Song W."/>
            <person name="Zhang M."/>
            <person name="Cui Y."/>
            <person name="Dong X."/>
            <person name="Liu H."/>
            <person name="Ma X."/>
            <person name="Jiao Y."/>
            <person name="Wang B."/>
            <person name="Wei X."/>
            <person name="Stein J.C."/>
            <person name="Glaubitz J.C."/>
            <person name="Lu F."/>
            <person name="Yu G."/>
            <person name="Liang C."/>
            <person name="Fengler K."/>
            <person name="Li B."/>
            <person name="Rafalski A."/>
            <person name="Schnable P.S."/>
            <person name="Ware D.H."/>
            <person name="Buckler E.S."/>
            <person name="Lai J."/>
        </authorList>
    </citation>
    <scope>NUCLEOTIDE SEQUENCE [LARGE SCALE GENOMIC DNA]</scope>
    <source>
        <tissue evidence="2">Seedling</tissue>
    </source>
</reference>
<comment type="caution">
    <text evidence="2">The sequence shown here is derived from an EMBL/GenBank/DDBJ whole genome shotgun (WGS) entry which is preliminary data.</text>
</comment>
<gene>
    <name evidence="2" type="ORF">Zm00014a_002883</name>
</gene>
<feature type="compositionally biased region" description="Basic and acidic residues" evidence="1">
    <location>
        <begin position="96"/>
        <end position="111"/>
    </location>
</feature>